<feature type="compositionally biased region" description="Acidic residues" evidence="4">
    <location>
        <begin position="2235"/>
        <end position="2257"/>
    </location>
</feature>
<evidence type="ECO:0000256" key="2">
    <source>
        <dbReference type="ARBA" id="ARBA00023157"/>
    </source>
</evidence>
<evidence type="ECO:0000256" key="1">
    <source>
        <dbReference type="ARBA" id="ARBA00022737"/>
    </source>
</evidence>
<feature type="region of interest" description="Disordered" evidence="4">
    <location>
        <begin position="1904"/>
        <end position="2032"/>
    </location>
</feature>
<dbReference type="PANTHER" id="PTHR22906">
    <property type="entry name" value="PROPERDIN"/>
    <property type="match status" value="1"/>
</dbReference>
<feature type="region of interest" description="Disordered" evidence="4">
    <location>
        <begin position="2224"/>
        <end position="2619"/>
    </location>
</feature>
<dbReference type="PROSITE" id="PS50050">
    <property type="entry name" value="TNFR_NGFR_2"/>
    <property type="match status" value="2"/>
</dbReference>
<feature type="compositionally biased region" description="Polar residues" evidence="4">
    <location>
        <begin position="2082"/>
        <end position="2094"/>
    </location>
</feature>
<dbReference type="STRING" id="946362.F2TX94"/>
<dbReference type="Gene3D" id="2.10.50.10">
    <property type="entry name" value="Tumor Necrosis Factor Receptor, subunit A, domain 2"/>
    <property type="match status" value="1"/>
</dbReference>
<feature type="compositionally biased region" description="Basic and acidic residues" evidence="4">
    <location>
        <begin position="2160"/>
        <end position="2170"/>
    </location>
</feature>
<dbReference type="InterPro" id="IPR000884">
    <property type="entry name" value="TSP1_rpt"/>
</dbReference>
<dbReference type="OrthoDB" id="446173at2759"/>
<feature type="region of interest" description="Disordered" evidence="4">
    <location>
        <begin position="2076"/>
        <end position="2170"/>
    </location>
</feature>
<dbReference type="eggNOG" id="KOG4475">
    <property type="taxonomic scope" value="Eukaryota"/>
</dbReference>
<feature type="compositionally biased region" description="Low complexity" evidence="4">
    <location>
        <begin position="1698"/>
        <end position="1731"/>
    </location>
</feature>
<dbReference type="InterPro" id="IPR001368">
    <property type="entry name" value="TNFR/NGFR_Cys_rich_reg"/>
</dbReference>
<evidence type="ECO:0000256" key="4">
    <source>
        <dbReference type="SAM" id="MobiDB-lite"/>
    </source>
</evidence>
<dbReference type="PROSITE" id="PS50092">
    <property type="entry name" value="TSP1"/>
    <property type="match status" value="1"/>
</dbReference>
<organism evidence="8">
    <name type="scientific">Salpingoeca rosetta (strain ATCC 50818 / BSB-021)</name>
    <dbReference type="NCBI Taxonomy" id="946362"/>
    <lineage>
        <taxon>Eukaryota</taxon>
        <taxon>Choanoflagellata</taxon>
        <taxon>Craspedida</taxon>
        <taxon>Salpingoecidae</taxon>
        <taxon>Salpingoeca</taxon>
    </lineage>
</organism>
<dbReference type="RefSeq" id="XP_004998178.1">
    <property type="nucleotide sequence ID" value="XM_004998121.1"/>
</dbReference>
<dbReference type="Proteomes" id="UP000007799">
    <property type="component" value="Unassembled WGS sequence"/>
</dbReference>
<feature type="compositionally biased region" description="Polar residues" evidence="4">
    <location>
        <begin position="2383"/>
        <end position="2392"/>
    </location>
</feature>
<feature type="domain" description="TNFR-Cys" evidence="6">
    <location>
        <begin position="1461"/>
        <end position="1503"/>
    </location>
</feature>
<evidence type="ECO:0000313" key="8">
    <source>
        <dbReference type="Proteomes" id="UP000007799"/>
    </source>
</evidence>
<feature type="region of interest" description="Disordered" evidence="4">
    <location>
        <begin position="1801"/>
        <end position="1865"/>
    </location>
</feature>
<feature type="compositionally biased region" description="Low complexity" evidence="4">
    <location>
        <begin position="2434"/>
        <end position="2449"/>
    </location>
</feature>
<dbReference type="KEGG" id="sre:PTSG_00710"/>
<comment type="caution">
    <text evidence="3">Lacks conserved residue(s) required for the propagation of feature annotation.</text>
</comment>
<keyword evidence="8" id="KW-1185">Reference proteome</keyword>
<feature type="compositionally biased region" description="Low complexity" evidence="4">
    <location>
        <begin position="2415"/>
        <end position="2424"/>
    </location>
</feature>
<gene>
    <name evidence="7" type="ORF">PTSG_00710</name>
</gene>
<feature type="compositionally biased region" description="Low complexity" evidence="4">
    <location>
        <begin position="2301"/>
        <end position="2310"/>
    </location>
</feature>
<dbReference type="InParanoid" id="F2TX94"/>
<feature type="compositionally biased region" description="Low complexity" evidence="4">
    <location>
        <begin position="1130"/>
        <end position="1166"/>
    </location>
</feature>
<feature type="compositionally biased region" description="Basic residues" evidence="4">
    <location>
        <begin position="2549"/>
        <end position="2567"/>
    </location>
</feature>
<sequence length="2619" mass="279507">MRGRRRRQGSVKMAAAATSRRVRPQVLLATAVIVLACLAPCPATTAPGAVDIPSSARILVWGEDFNDVPIATGIGNDTTPPAGSLSWNITAAQPPAPRGYFKVVPVAAGAVDHVLEAHALGTSARWSTGLFYTECAVNLTAGIHLEVHGTLQQADSLVVYYLTRHDDSGGGGTTTTTTTTAGTTLITPTTTTAAATTTTTTAIPQASTVSMNTTAAATTTMRTSTMPPPTDGGSGSGVDPGIFLPHQSIEVARITAATVKQQQQQQEGNGTAGGVWEDHVLFFSDINANYVQLGVEVVLGDTSDATFVIDNITLHAAAPLREEAHWSPWSPIAWSNWTQWEPQECNVNQTRTRTGTRTRTCVVPNCAPPASTCNDGGASEEVAQTDARPASDNCCGPVHGGWSNWTVAPSLSGEWTEWSPAQCGVEQQRTRQVVATRTCTSPAPLCGGAPCAGNATRVTTEQDTRTAADNCCPVDGGWTAWLAGEWSPWSAFSPDTCGVEQTRTRIRRRTRTCTQPAPACGGLPCPGNSTHIDTETQTRNASANCCAVDGEWSQWAPEEWSNWSDYTPSECGVEQRRERLRTRVRTCTDPAPVCGGSACVGSPTATDTQSQVRTAEENCCSVNGNYTTWRGGPWSAWTDYSPAGCGVNQTRARTQVQTRTCTNPSPACGGLACTGPDTRDYVDIEYRTAEENCCPVDGNFTAWQTSEWSQWSAYTPDVCGVAQNRTRRRIHTRNCTAPAPSCGGRDCVGETRVVDTRVGTRTAEENCCPVDGQFGEWQDGSWTEWSEFAPEGCGIEQSRFRQKQQTRECNNPPPSCGGVSCSGERVRIVEDVERRVADEYMDGGWSDPMPVSEWTEWSQPWPADCAGPQTQNRTRMLNRTCTNPAPQCNGRPCEGDATLVDIQVRNVTWQPVDGAFGAWFAPDGSEWSAWSAFDPPGCDVAQQRNRTRVEVRTCTNPAPACGGRDCVGATTRIAVQVENRTAAESCVPGCVRNATYTPWQEGSWSAWEPPLDLLLCDTPQGQARTRRRMRECVAPVCGGQPCTEDLAEAVTEQRSMTLRNLSADVSEWLLGNWSAWTTPNPGDNCPLVSNVWVRRRQDARTCAIPPNSCNQDACAGVSTQRTVRDWSLGPTAPSSQPTAPTVPDAGTTTTTTVTAPNGTTSNSNSTASNQAVFRSQDCCDGFQGWAVVHMSEWSAWGYPDIDALGLPCNSTHEVQRTRSRNVTRACDAAGTPCASRVCVGDARVVEDDMQTVPVSALQDGWSSFVFGEWSDWQFVDTIGCGQQRVRVSKRVGVRTCTSPWPSCRCVGPQTVTNVRNETVYGEATCDSACRVDGGWSLWVSQEGSWTPWTPWLPKGCGVEQRANRTRTLVRSCVNPSPACGGRDCEGPSTTVDVAARKRSAEDNCCGCITCQPGRYLDQFEPSRTACRPCPAGTVGDGAQCAQCSPGVYVPEGSVPDCEQYACEEGYTDHDFDPATPCVPCSATGCPSGSFPLYTCTATQDLRCAPCPPDTFSPDGVACRACDAPCENGSYAASVCDGKSNFQCLPCTPESTCPFGVKRPCEALVDTTCFASPEEANASNDGDSGGAGLSQAWLIVVLCLGGLFIATNCYWVGRSCNRTKQSDLYPINEMEMSTLSRNGAVVKLPHTAGVAPVYADGDSDSGLAETPLQAWMLPGHNASPATARRGAEPASAKLASPQQSGGSAHTATTTMTAATGQTSGAAAGASNSQTSGGSTGGGSWWSRFTRHRSRSPAAPRSAVVLPTRDFSGAYGGDGGHVHAVNTGHVALNLPMYTDADGMQAALESRTTPSPQQQRRRPAELRATQRRKPGTRPKLYMQAYQPSSASTASPSPRLPPRRIAGDESGSSICSVDPSPDYLTAAAAVVQPKESIYATAGASTRRARRMTQRLQPSAGRKVAVGGASGNGAHAMSPHQAFGPSPTQFGGVSLQRDDHGDVVVDDREHSSVHPHLNPSNAHPAQHHQHHQRHTRRRQPRVNHSDSEGDADASSVDSDYCVPDDARDVEDPPYARANDVGIYSSMTRSGTVKSGRSDATDATYARAEDFPQALPASAVHTYAEPVRPWRQHSSTTLSTSGQSVARDGDRSRAHFGGGDGDDGDMVLASPDDVGGRERRHSSSSQYASLFGEVREVAVGSGEGGGRGHAGRDSDYDHLDRSGDVRGSVWANDERPGPLVLHDDEMEEGFYSIFSAHATNDEEVPARVRQVFNNLKRQHTQPHSDEDDDDDDEEEEEEEDEDAEDDFGGVGGGGIGGEREGARQANGSGQQQLQHQQQAEGRGRRGRGRSSRTSVSSQGGCTRASLASEEDTWVPGEEGPMNGRGGGQGTAPATATTSARASSSASSLQGGNSKALSSASSRASVLASHQAMPPSTAQSGRQVGSIDAFIAAFAKDGNNNPPKVQQQQKQQQQQEDGEIGTSLTTTATATVTATATAPETETETETAKPKQRRLSLRRSSRKKSKDKKKKSSSSSSSSSSSAKPRPRSEADIRHIVFVNSGADDEEAGGADHHHHRHHQGQQGHQEHQQRSGMREGKQRSRGGGKNKSMTRKKTKPRPRSEGHESPASDVPMAIPTATPANPPKPKPQRGTTTSTDWFSSFVRQHAGNE</sequence>
<proteinExistence type="predicted"/>
<feature type="compositionally biased region" description="Low complexity" evidence="4">
    <location>
        <begin position="2482"/>
        <end position="2493"/>
    </location>
</feature>
<keyword evidence="5" id="KW-0732">Signal</keyword>
<feature type="compositionally biased region" description="Basic and acidic residues" evidence="4">
    <location>
        <begin position="2534"/>
        <end position="2548"/>
    </location>
</feature>
<feature type="compositionally biased region" description="Polar residues" evidence="4">
    <location>
        <begin position="2599"/>
        <end position="2612"/>
    </location>
</feature>
<feature type="compositionally biased region" description="Basic residues" evidence="4">
    <location>
        <begin position="2459"/>
        <end position="2481"/>
    </location>
</feature>
<reference evidence="7" key="1">
    <citation type="submission" date="2009-08" db="EMBL/GenBank/DDBJ databases">
        <title>Annotation of Salpingoeca rosetta.</title>
        <authorList>
            <consortium name="The Broad Institute Genome Sequencing Platform"/>
            <person name="Russ C."/>
            <person name="Cuomo C."/>
            <person name="Burger G."/>
            <person name="Gray M.W."/>
            <person name="Holland P.W.H."/>
            <person name="King N."/>
            <person name="Lang F.B.F."/>
            <person name="Roger A.J."/>
            <person name="Ruiz-Trillo I."/>
            <person name="Young S.K."/>
            <person name="Zeng Q."/>
            <person name="Gargeya S."/>
            <person name="Alvarado L."/>
            <person name="Berlin A."/>
            <person name="Chapman S.B."/>
            <person name="Chen Z."/>
            <person name="Freedman E."/>
            <person name="Gellesch M."/>
            <person name="Goldberg J."/>
            <person name="Griggs A."/>
            <person name="Gujja S."/>
            <person name="Heilman E."/>
            <person name="Heiman D."/>
            <person name="Howarth C."/>
            <person name="Mehta T."/>
            <person name="Neiman D."/>
            <person name="Pearson M."/>
            <person name="Roberts A."/>
            <person name="Saif S."/>
            <person name="Shea T."/>
            <person name="Shenoy N."/>
            <person name="Sisk P."/>
            <person name="Stolte C."/>
            <person name="Sykes S."/>
            <person name="White J."/>
            <person name="Yandava C."/>
            <person name="Haas B."/>
            <person name="Nusbaum C."/>
            <person name="Birren B."/>
        </authorList>
    </citation>
    <scope>NUCLEOTIDE SEQUENCE [LARGE SCALE GENOMIC DNA]</scope>
    <source>
        <strain evidence="7">ATCC 50818</strain>
    </source>
</reference>
<evidence type="ECO:0000256" key="3">
    <source>
        <dbReference type="PROSITE-ProRule" id="PRU00206"/>
    </source>
</evidence>
<feature type="disulfide bond" evidence="3">
    <location>
        <begin position="1462"/>
        <end position="1477"/>
    </location>
</feature>
<feature type="chain" id="PRO_5003288188" description="TNFR-Cys domain-containing protein" evidence="5">
    <location>
        <begin position="44"/>
        <end position="2619"/>
    </location>
</feature>
<keyword evidence="1" id="KW-0677">Repeat</keyword>
<name>F2TX94_SALR5</name>
<dbReference type="PANTHER" id="PTHR22906:SF21">
    <property type="entry name" value="SEMA DOMAIN-CONTAINING PROTEIN"/>
    <property type="match status" value="1"/>
</dbReference>
<accession>F2TX94</accession>
<evidence type="ECO:0000313" key="7">
    <source>
        <dbReference type="EMBL" id="EGD76003.1"/>
    </source>
</evidence>
<feature type="compositionally biased region" description="Basic residues" evidence="4">
    <location>
        <begin position="1976"/>
        <end position="1992"/>
    </location>
</feature>
<dbReference type="InterPro" id="IPR036383">
    <property type="entry name" value="TSP1_rpt_sf"/>
</dbReference>
<feature type="compositionally biased region" description="Low complexity" evidence="4">
    <location>
        <begin position="1840"/>
        <end position="1849"/>
    </location>
</feature>
<feature type="compositionally biased region" description="Basic and acidic residues" evidence="4">
    <location>
        <begin position="1947"/>
        <end position="1963"/>
    </location>
</feature>
<feature type="repeat" description="TNFR-Cys" evidence="3">
    <location>
        <begin position="1524"/>
        <end position="1568"/>
    </location>
</feature>
<evidence type="ECO:0000259" key="6">
    <source>
        <dbReference type="PROSITE" id="PS50050"/>
    </source>
</evidence>
<keyword evidence="2 3" id="KW-1015">Disulfide bond</keyword>
<feature type="repeat" description="TNFR-Cys" evidence="3">
    <location>
        <begin position="1461"/>
        <end position="1503"/>
    </location>
</feature>
<dbReference type="GeneID" id="16078774"/>
<feature type="disulfide bond" evidence="3">
    <location>
        <begin position="1485"/>
        <end position="1503"/>
    </location>
</feature>
<protein>
    <recommendedName>
        <fullName evidence="6">TNFR-Cys domain-containing protein</fullName>
    </recommendedName>
</protein>
<dbReference type="SMART" id="SM00208">
    <property type="entry name" value="TNFR"/>
    <property type="match status" value="3"/>
</dbReference>
<feature type="domain" description="TNFR-Cys" evidence="6">
    <location>
        <begin position="1524"/>
        <end position="1568"/>
    </location>
</feature>
<dbReference type="Gene3D" id="2.20.100.10">
    <property type="entry name" value="Thrombospondin type-1 (TSP1) repeat"/>
    <property type="match status" value="7"/>
</dbReference>
<dbReference type="EMBL" id="GL832956">
    <property type="protein sequence ID" value="EGD76003.1"/>
    <property type="molecule type" value="Genomic_DNA"/>
</dbReference>
<dbReference type="SMART" id="SM00209">
    <property type="entry name" value="TSP1"/>
    <property type="match status" value="10"/>
</dbReference>
<feature type="region of interest" description="Disordered" evidence="4">
    <location>
        <begin position="1127"/>
        <end position="1166"/>
    </location>
</feature>
<dbReference type="SUPFAM" id="SSF82895">
    <property type="entry name" value="TSP-1 type 1 repeat"/>
    <property type="match status" value="1"/>
</dbReference>
<evidence type="ECO:0000256" key="5">
    <source>
        <dbReference type="SAM" id="SignalP"/>
    </source>
</evidence>
<feature type="signal peptide" evidence="5">
    <location>
        <begin position="1"/>
        <end position="43"/>
    </location>
</feature>
<feature type="compositionally biased region" description="Low complexity" evidence="4">
    <location>
        <begin position="2340"/>
        <end position="2378"/>
    </location>
</feature>
<dbReference type="InterPro" id="IPR052065">
    <property type="entry name" value="Compl_asym_regulator"/>
</dbReference>
<feature type="region of interest" description="Disordered" evidence="4">
    <location>
        <begin position="1672"/>
        <end position="1757"/>
    </location>
</feature>